<protein>
    <submittedName>
        <fullName evidence="1">Uncharacterized protein</fullName>
    </submittedName>
</protein>
<keyword evidence="2" id="KW-1185">Reference proteome</keyword>
<dbReference type="EMBL" id="QKWP01000923">
    <property type="protein sequence ID" value="RIB13443.1"/>
    <property type="molecule type" value="Genomic_DNA"/>
</dbReference>
<gene>
    <name evidence="1" type="ORF">C2G38_2040981</name>
</gene>
<sequence length="119" mass="13915">MPKTSQKMEYILVKKKLGQYEEYAGYLDKNKLKSINAKIPNDCVLQFWTNIAIKKKMIKAAKMIITWKKDEEIDEKDYVCTFIISPLEQLLSINLLRYVTIQGWGDLSPTIYKSYIAKV</sequence>
<comment type="caution">
    <text evidence="1">The sequence shown here is derived from an EMBL/GenBank/DDBJ whole genome shotgun (WGS) entry which is preliminary data.</text>
</comment>
<proteinExistence type="predicted"/>
<dbReference type="OrthoDB" id="10433690at2759"/>
<evidence type="ECO:0000313" key="1">
    <source>
        <dbReference type="EMBL" id="RIB13443.1"/>
    </source>
</evidence>
<name>A0A397V0L4_9GLOM</name>
<accession>A0A397V0L4</accession>
<evidence type="ECO:0000313" key="2">
    <source>
        <dbReference type="Proteomes" id="UP000266673"/>
    </source>
</evidence>
<organism evidence="1 2">
    <name type="scientific">Gigaspora rosea</name>
    <dbReference type="NCBI Taxonomy" id="44941"/>
    <lineage>
        <taxon>Eukaryota</taxon>
        <taxon>Fungi</taxon>
        <taxon>Fungi incertae sedis</taxon>
        <taxon>Mucoromycota</taxon>
        <taxon>Glomeromycotina</taxon>
        <taxon>Glomeromycetes</taxon>
        <taxon>Diversisporales</taxon>
        <taxon>Gigasporaceae</taxon>
        <taxon>Gigaspora</taxon>
    </lineage>
</organism>
<dbReference type="AlphaFoldDB" id="A0A397V0L4"/>
<reference evidence="1 2" key="1">
    <citation type="submission" date="2018-06" db="EMBL/GenBank/DDBJ databases">
        <title>Comparative genomics reveals the genomic features of Rhizophagus irregularis, R. cerebriforme, R. diaphanum and Gigaspora rosea, and their symbiotic lifestyle signature.</title>
        <authorList>
            <person name="Morin E."/>
            <person name="San Clemente H."/>
            <person name="Chen E.C.H."/>
            <person name="De La Providencia I."/>
            <person name="Hainaut M."/>
            <person name="Kuo A."/>
            <person name="Kohler A."/>
            <person name="Murat C."/>
            <person name="Tang N."/>
            <person name="Roy S."/>
            <person name="Loubradou J."/>
            <person name="Henrissat B."/>
            <person name="Grigoriev I.V."/>
            <person name="Corradi N."/>
            <person name="Roux C."/>
            <person name="Martin F.M."/>
        </authorList>
    </citation>
    <scope>NUCLEOTIDE SEQUENCE [LARGE SCALE GENOMIC DNA]</scope>
    <source>
        <strain evidence="1 2">DAOM 194757</strain>
    </source>
</reference>
<dbReference type="Proteomes" id="UP000266673">
    <property type="component" value="Unassembled WGS sequence"/>
</dbReference>